<dbReference type="Pfam" id="PF04149">
    <property type="entry name" value="DUF397"/>
    <property type="match status" value="1"/>
</dbReference>
<dbReference type="RefSeq" id="WP_091192078.1">
    <property type="nucleotide sequence ID" value="NZ_LT594324.1"/>
</dbReference>
<evidence type="ECO:0000259" key="1">
    <source>
        <dbReference type="Pfam" id="PF04149"/>
    </source>
</evidence>
<evidence type="ECO:0000313" key="3">
    <source>
        <dbReference type="Proteomes" id="UP000198765"/>
    </source>
</evidence>
<evidence type="ECO:0000313" key="2">
    <source>
        <dbReference type="EMBL" id="SBT40966.1"/>
    </source>
</evidence>
<dbReference type="Proteomes" id="UP000198765">
    <property type="component" value="Chromosome I"/>
</dbReference>
<dbReference type="AlphaFoldDB" id="A0A1A8ZAR8"/>
<proteinExistence type="predicted"/>
<name>A0A1A8ZAR8_9ACTN</name>
<protein>
    <recommendedName>
        <fullName evidence="1">DUF397 domain-containing protein</fullName>
    </recommendedName>
</protein>
<feature type="domain" description="DUF397" evidence="1">
    <location>
        <begin position="7"/>
        <end position="55"/>
    </location>
</feature>
<reference evidence="2 3" key="1">
    <citation type="submission" date="2016-06" db="EMBL/GenBank/DDBJ databases">
        <authorList>
            <person name="Kjaerup R.B."/>
            <person name="Dalgaard T.S."/>
            <person name="Juul-Madsen H.R."/>
        </authorList>
    </citation>
    <scope>NUCLEOTIDE SEQUENCE [LARGE SCALE GENOMIC DNA]</scope>
    <source>
        <strain evidence="2 3">DSM 45248</strain>
    </source>
</reference>
<gene>
    <name evidence="2" type="ORF">GA0070621_1104</name>
</gene>
<dbReference type="EMBL" id="LT594324">
    <property type="protein sequence ID" value="SBT40966.1"/>
    <property type="molecule type" value="Genomic_DNA"/>
</dbReference>
<accession>A0A1A8ZAR8</accession>
<sequence length="68" mass="7794">MTTPERTWRKSSHSDDGNCVEVALADDAVLTRDSKEPDGLMLRFDPHRWRSFVEDICDGGFQRPDTPE</sequence>
<keyword evidence="3" id="KW-1185">Reference proteome</keyword>
<dbReference type="InterPro" id="IPR007278">
    <property type="entry name" value="DUF397"/>
</dbReference>
<dbReference type="PATRIC" id="fig|299146.4.peg.1143"/>
<organism evidence="2 3">
    <name type="scientific">Micromonospora narathiwatensis</name>
    <dbReference type="NCBI Taxonomy" id="299146"/>
    <lineage>
        <taxon>Bacteria</taxon>
        <taxon>Bacillati</taxon>
        <taxon>Actinomycetota</taxon>
        <taxon>Actinomycetes</taxon>
        <taxon>Micromonosporales</taxon>
        <taxon>Micromonosporaceae</taxon>
        <taxon>Micromonospora</taxon>
    </lineage>
</organism>
<dbReference type="OrthoDB" id="3394800at2"/>